<feature type="domain" description="DDE Tnp4" evidence="3">
    <location>
        <begin position="47"/>
        <end position="103"/>
    </location>
</feature>
<evidence type="ECO:0000259" key="3">
    <source>
        <dbReference type="Pfam" id="PF13359"/>
    </source>
</evidence>
<dbReference type="AlphaFoldDB" id="A0A8X6REV8"/>
<evidence type="ECO:0000256" key="1">
    <source>
        <dbReference type="ARBA" id="ARBA00001968"/>
    </source>
</evidence>
<evidence type="ECO:0000313" key="5">
    <source>
        <dbReference type="Proteomes" id="UP000887159"/>
    </source>
</evidence>
<proteinExistence type="predicted"/>
<keyword evidence="5" id="KW-1185">Reference proteome</keyword>
<name>A0A8X6REV8_TRICX</name>
<accession>A0A8X6REV8</accession>
<comment type="caution">
    <text evidence="4">The sequence shown here is derived from an EMBL/GenBank/DDBJ whole genome shotgun (WGS) entry which is preliminary data.</text>
</comment>
<organism evidence="4 5">
    <name type="scientific">Trichonephila clavipes</name>
    <name type="common">Golden silk orbweaver</name>
    <name type="synonym">Nephila clavipes</name>
    <dbReference type="NCBI Taxonomy" id="2585209"/>
    <lineage>
        <taxon>Eukaryota</taxon>
        <taxon>Metazoa</taxon>
        <taxon>Ecdysozoa</taxon>
        <taxon>Arthropoda</taxon>
        <taxon>Chelicerata</taxon>
        <taxon>Arachnida</taxon>
        <taxon>Araneae</taxon>
        <taxon>Araneomorphae</taxon>
        <taxon>Entelegynae</taxon>
        <taxon>Araneoidea</taxon>
        <taxon>Nephilidae</taxon>
        <taxon>Trichonephila</taxon>
    </lineage>
</organism>
<reference evidence="4" key="1">
    <citation type="submission" date="2020-08" db="EMBL/GenBank/DDBJ databases">
        <title>Multicomponent nature underlies the extraordinary mechanical properties of spider dragline silk.</title>
        <authorList>
            <person name="Kono N."/>
            <person name="Nakamura H."/>
            <person name="Mori M."/>
            <person name="Yoshida Y."/>
            <person name="Ohtoshi R."/>
            <person name="Malay A.D."/>
            <person name="Moran D.A.P."/>
            <person name="Tomita M."/>
            <person name="Numata K."/>
            <person name="Arakawa K."/>
        </authorList>
    </citation>
    <scope>NUCLEOTIDE SEQUENCE</scope>
</reference>
<gene>
    <name evidence="4" type="ORF">TNCV_5067981</name>
</gene>
<dbReference type="Pfam" id="PF13359">
    <property type="entry name" value="DDE_Tnp_4"/>
    <property type="match status" value="1"/>
</dbReference>
<sequence>MQARVTVEYPMYRGKSEHGVQHVVLYYLVGRRRLADLDDRAQLLGAPPKSGSRFHNYKGTFSIILLACVDANYKFVLVDIVAEGHNSDGGVFKNSIFGQSLEKGTLQRPCPLEIPGTTNMLPFPLKNNLRPYPLALLCQKTRLFLTIVCQGQGGALKIHSE</sequence>
<dbReference type="GO" id="GO:0046872">
    <property type="term" value="F:metal ion binding"/>
    <property type="evidence" value="ECO:0007669"/>
    <property type="project" value="UniProtKB-KW"/>
</dbReference>
<evidence type="ECO:0000256" key="2">
    <source>
        <dbReference type="ARBA" id="ARBA00022723"/>
    </source>
</evidence>
<comment type="cofactor">
    <cofactor evidence="1">
        <name>a divalent metal cation</name>
        <dbReference type="ChEBI" id="CHEBI:60240"/>
    </cofactor>
</comment>
<keyword evidence="2" id="KW-0479">Metal-binding</keyword>
<dbReference type="EMBL" id="BMAU01021098">
    <property type="protein sequence ID" value="GFX90411.1"/>
    <property type="molecule type" value="Genomic_DNA"/>
</dbReference>
<dbReference type="Proteomes" id="UP000887159">
    <property type="component" value="Unassembled WGS sequence"/>
</dbReference>
<evidence type="ECO:0000313" key="4">
    <source>
        <dbReference type="EMBL" id="GFX90411.1"/>
    </source>
</evidence>
<protein>
    <submittedName>
        <fullName evidence="4">DDE Tnp4 domain-containing protein</fullName>
    </submittedName>
</protein>
<dbReference type="InterPro" id="IPR027806">
    <property type="entry name" value="HARBI1_dom"/>
</dbReference>